<evidence type="ECO:0000256" key="4">
    <source>
        <dbReference type="ARBA" id="ARBA00022692"/>
    </source>
</evidence>
<feature type="transmembrane region" description="Helical" evidence="9">
    <location>
        <begin position="154"/>
        <end position="174"/>
    </location>
</feature>
<keyword evidence="11" id="KW-1185">Reference proteome</keyword>
<feature type="transmembrane region" description="Helical" evidence="9">
    <location>
        <begin position="186"/>
        <end position="208"/>
    </location>
</feature>
<evidence type="ECO:0000256" key="3">
    <source>
        <dbReference type="ARBA" id="ARBA00022448"/>
    </source>
</evidence>
<evidence type="ECO:0000256" key="9">
    <source>
        <dbReference type="SAM" id="Phobius"/>
    </source>
</evidence>
<keyword evidence="8" id="KW-0407">Ion channel</keyword>
<sequence>MQIAYPYLAMEVGSAFASGWTWFKTKVTDFGRCWKKLGKDDPRRVIHSLKVGVAIALVSIFYYYQPLYENFGVSAMWAVMTVVVVFEFSVGATLGKGLNRGVATLVAGALGVGAHHLAKLSGSVGEPTLLGFFVFLQAAITTFMRFFPKIKARYDYGLLIFILTFSLVSVSGFREDEILELAHRRLTTIIIGASACVIISILFFPVWAGEDLHNLIALNMEKLGNFSQGFADEYFRASEEDEASSSKDEKSFLEDYKSVLNSKNAEESLANFARWEPGHGQFRFRHPWKQYLKVGTLTRQCAYRIEALYGYLNADVKASLEVRSKIQEVCTKISTESGKALKELSIAVKNMRQSSSSDIHIENAKTAAKNLNSLLKSDPWEDNVDLLQVIPVVTVASLLIDLVNCIEELADSIYELASNAHFKKLDPTVSPEKPSATVKSPPKDDWHHVVINIDEAPTPAIREEENSSAPNTSIVKYIQV</sequence>
<evidence type="ECO:0000256" key="8">
    <source>
        <dbReference type="ARBA" id="ARBA00023303"/>
    </source>
</evidence>
<accession>A0ABQ9NF53</accession>
<dbReference type="Proteomes" id="UP001174677">
    <property type="component" value="Chromosome 1"/>
</dbReference>
<evidence type="ECO:0000256" key="7">
    <source>
        <dbReference type="ARBA" id="ARBA00023136"/>
    </source>
</evidence>
<evidence type="ECO:0000256" key="2">
    <source>
        <dbReference type="ARBA" id="ARBA00007079"/>
    </source>
</evidence>
<organism evidence="10 11">
    <name type="scientific">Hevea brasiliensis</name>
    <name type="common">Para rubber tree</name>
    <name type="synonym">Siphonia brasiliensis</name>
    <dbReference type="NCBI Taxonomy" id="3981"/>
    <lineage>
        <taxon>Eukaryota</taxon>
        <taxon>Viridiplantae</taxon>
        <taxon>Streptophyta</taxon>
        <taxon>Embryophyta</taxon>
        <taxon>Tracheophyta</taxon>
        <taxon>Spermatophyta</taxon>
        <taxon>Magnoliopsida</taxon>
        <taxon>eudicotyledons</taxon>
        <taxon>Gunneridae</taxon>
        <taxon>Pentapetalae</taxon>
        <taxon>rosids</taxon>
        <taxon>fabids</taxon>
        <taxon>Malpighiales</taxon>
        <taxon>Euphorbiaceae</taxon>
        <taxon>Crotonoideae</taxon>
        <taxon>Micrandreae</taxon>
        <taxon>Hevea</taxon>
    </lineage>
</organism>
<evidence type="ECO:0000256" key="6">
    <source>
        <dbReference type="ARBA" id="ARBA00023065"/>
    </source>
</evidence>
<evidence type="ECO:0000313" key="11">
    <source>
        <dbReference type="Proteomes" id="UP001174677"/>
    </source>
</evidence>
<feature type="transmembrane region" description="Helical" evidence="9">
    <location>
        <begin position="129"/>
        <end position="147"/>
    </location>
</feature>
<protein>
    <recommendedName>
        <fullName evidence="12">Aluminum-activated malate transporter</fullName>
    </recommendedName>
</protein>
<dbReference type="InterPro" id="IPR020966">
    <property type="entry name" value="ALMT"/>
</dbReference>
<comment type="subcellular location">
    <subcellularLocation>
        <location evidence="1">Membrane</location>
        <topology evidence="1">Multi-pass membrane protein</topology>
    </subcellularLocation>
</comment>
<comment type="similarity">
    <text evidence="2">Belongs to the aromatic acid exporter (TC 2.A.85) family.</text>
</comment>
<evidence type="ECO:0000256" key="5">
    <source>
        <dbReference type="ARBA" id="ARBA00022989"/>
    </source>
</evidence>
<keyword evidence="7 9" id="KW-0472">Membrane</keyword>
<gene>
    <name evidence="10" type="ORF">P3X46_000710</name>
</gene>
<keyword evidence="5 9" id="KW-1133">Transmembrane helix</keyword>
<dbReference type="EMBL" id="JARPOI010000001">
    <property type="protein sequence ID" value="KAJ9189414.1"/>
    <property type="molecule type" value="Genomic_DNA"/>
</dbReference>
<feature type="transmembrane region" description="Helical" evidence="9">
    <location>
        <begin position="71"/>
        <end position="90"/>
    </location>
</feature>
<comment type="caution">
    <text evidence="10">The sequence shown here is derived from an EMBL/GenBank/DDBJ whole genome shotgun (WGS) entry which is preliminary data.</text>
</comment>
<keyword evidence="4 9" id="KW-0812">Transmembrane</keyword>
<feature type="transmembrane region" description="Helical" evidence="9">
    <location>
        <begin position="45"/>
        <end position="65"/>
    </location>
</feature>
<evidence type="ECO:0000313" key="10">
    <source>
        <dbReference type="EMBL" id="KAJ9189414.1"/>
    </source>
</evidence>
<keyword evidence="3" id="KW-0813">Transport</keyword>
<dbReference type="PANTHER" id="PTHR31086">
    <property type="entry name" value="ALUMINUM-ACTIVATED MALATE TRANSPORTER 10"/>
    <property type="match status" value="1"/>
</dbReference>
<evidence type="ECO:0000256" key="1">
    <source>
        <dbReference type="ARBA" id="ARBA00004141"/>
    </source>
</evidence>
<dbReference type="Pfam" id="PF11744">
    <property type="entry name" value="ALMT"/>
    <property type="match status" value="1"/>
</dbReference>
<name>A0ABQ9NF53_HEVBR</name>
<keyword evidence="6" id="KW-0406">Ion transport</keyword>
<evidence type="ECO:0008006" key="12">
    <source>
        <dbReference type="Google" id="ProtNLM"/>
    </source>
</evidence>
<proteinExistence type="inferred from homology"/>
<reference evidence="10" key="1">
    <citation type="journal article" date="2023" name="Plant Biotechnol. J.">
        <title>Chromosome-level wild Hevea brasiliensis genome provides new tools for genomic-assisted breeding and valuable loci to elevate rubber yield.</title>
        <authorList>
            <person name="Cheng H."/>
            <person name="Song X."/>
            <person name="Hu Y."/>
            <person name="Wu T."/>
            <person name="Yang Q."/>
            <person name="An Z."/>
            <person name="Feng S."/>
            <person name="Deng Z."/>
            <person name="Wu W."/>
            <person name="Zeng X."/>
            <person name="Tu M."/>
            <person name="Wang X."/>
            <person name="Huang H."/>
        </authorList>
    </citation>
    <scope>NUCLEOTIDE SEQUENCE</scope>
    <source>
        <strain evidence="10">MT/VB/25A 57/8</strain>
    </source>
</reference>